<keyword evidence="7 8" id="KW-0472">Membrane</keyword>
<feature type="transmembrane region" description="Helical" evidence="8">
    <location>
        <begin position="298"/>
        <end position="318"/>
    </location>
</feature>
<evidence type="ECO:0000313" key="10">
    <source>
        <dbReference type="EMBL" id="MCY1081468.1"/>
    </source>
</evidence>
<feature type="transmembrane region" description="Helical" evidence="8">
    <location>
        <begin position="197"/>
        <end position="215"/>
    </location>
</feature>
<gene>
    <name evidence="10" type="ORF">OV287_44145</name>
</gene>
<keyword evidence="4" id="KW-0808">Transferase</keyword>
<feature type="transmembrane region" description="Helical" evidence="8">
    <location>
        <begin position="103"/>
        <end position="122"/>
    </location>
</feature>
<dbReference type="Pfam" id="PF13231">
    <property type="entry name" value="PMT_2"/>
    <property type="match status" value="1"/>
</dbReference>
<keyword evidence="11" id="KW-1185">Reference proteome</keyword>
<feature type="transmembrane region" description="Helical" evidence="8">
    <location>
        <begin position="12"/>
        <end position="30"/>
    </location>
</feature>
<dbReference type="InterPro" id="IPR050297">
    <property type="entry name" value="LipidA_mod_glycosyltrf_83"/>
</dbReference>
<organism evidence="10 11">
    <name type="scientific">Archangium lansingense</name>
    <dbReference type="NCBI Taxonomy" id="2995310"/>
    <lineage>
        <taxon>Bacteria</taxon>
        <taxon>Pseudomonadati</taxon>
        <taxon>Myxococcota</taxon>
        <taxon>Myxococcia</taxon>
        <taxon>Myxococcales</taxon>
        <taxon>Cystobacterineae</taxon>
        <taxon>Archangiaceae</taxon>
        <taxon>Archangium</taxon>
    </lineage>
</organism>
<feature type="transmembrane region" description="Helical" evidence="8">
    <location>
        <begin position="80"/>
        <end position="97"/>
    </location>
</feature>
<protein>
    <submittedName>
        <fullName evidence="10">Glycosyltransferase family 39 protein</fullName>
    </submittedName>
</protein>
<evidence type="ECO:0000256" key="6">
    <source>
        <dbReference type="ARBA" id="ARBA00022989"/>
    </source>
</evidence>
<evidence type="ECO:0000256" key="4">
    <source>
        <dbReference type="ARBA" id="ARBA00022679"/>
    </source>
</evidence>
<comment type="caution">
    <text evidence="10">The sequence shown here is derived from an EMBL/GenBank/DDBJ whole genome shotgun (WGS) entry which is preliminary data.</text>
</comment>
<sequence length="508" mass="55705">MRSEALVPRVPPLLLPGLALATAALHLLFAHRYGYFRDELYFIACGQRLDWGYVDQPPLIALAARLATTLFGHSLTGLRLLPALAAAGLVSLTGYLVRRLGGGGFAVGLAALPTALAPLFLFEGHTLTMNAFEPLLWTGCAALLVLLVQTEQHRLWLAIGALVGVGLLNKYSMGFFAACLGLGVLLTPTRRLLANRWLVLGVLLASALVLPNLLWQHHHGWPMLELLRNGQLYKNTPFQLGEFLRGQLLMLHPLAAPLWLTGLGFFLFAPSGRPYRALGLTFVLLFGLLVYLRAKDYYLAPAYPMLFAAGAVAAERLISRPVWRAAVLVPGVAGFAALAPLTLPVFPVETFIAYQRALGLEAPRHERHAYGVLPQHYADQHGWEELVSAVAGVYQRLPPETRARTGLFAQNYGEAGALDWLGRAQGLPPARSGHNHYFLWGPGEEPENLLVVGGDFEDLQPLCQRAEVAGRVPPNPYVMPYEDNLPLYLCSGLKVPLATLWPRLKHYE</sequence>
<feature type="transmembrane region" description="Helical" evidence="8">
    <location>
        <begin position="248"/>
        <end position="268"/>
    </location>
</feature>
<keyword evidence="5 8" id="KW-0812">Transmembrane</keyword>
<feature type="transmembrane region" description="Helical" evidence="8">
    <location>
        <begin position="325"/>
        <end position="346"/>
    </location>
</feature>
<dbReference type="PANTHER" id="PTHR33908:SF11">
    <property type="entry name" value="MEMBRANE PROTEIN"/>
    <property type="match status" value="1"/>
</dbReference>
<evidence type="ECO:0000313" key="11">
    <source>
        <dbReference type="Proteomes" id="UP001207654"/>
    </source>
</evidence>
<keyword evidence="3" id="KW-0328">Glycosyltransferase</keyword>
<dbReference type="Proteomes" id="UP001207654">
    <property type="component" value="Unassembled WGS sequence"/>
</dbReference>
<comment type="subcellular location">
    <subcellularLocation>
        <location evidence="1">Cell membrane</location>
        <topology evidence="1">Multi-pass membrane protein</topology>
    </subcellularLocation>
</comment>
<dbReference type="EMBL" id="JAPNKA010000001">
    <property type="protein sequence ID" value="MCY1081468.1"/>
    <property type="molecule type" value="Genomic_DNA"/>
</dbReference>
<dbReference type="RefSeq" id="WP_267540064.1">
    <property type="nucleotide sequence ID" value="NZ_JAPNKA010000001.1"/>
</dbReference>
<dbReference type="InterPro" id="IPR038731">
    <property type="entry name" value="RgtA/B/C-like"/>
</dbReference>
<evidence type="ECO:0000256" key="3">
    <source>
        <dbReference type="ARBA" id="ARBA00022676"/>
    </source>
</evidence>
<feature type="transmembrane region" description="Helical" evidence="8">
    <location>
        <begin position="156"/>
        <end position="185"/>
    </location>
</feature>
<accession>A0ABT4AIF5</accession>
<dbReference type="PANTHER" id="PTHR33908">
    <property type="entry name" value="MANNOSYLTRANSFERASE YKCB-RELATED"/>
    <property type="match status" value="1"/>
</dbReference>
<evidence type="ECO:0000256" key="5">
    <source>
        <dbReference type="ARBA" id="ARBA00022692"/>
    </source>
</evidence>
<proteinExistence type="predicted"/>
<feature type="transmembrane region" description="Helical" evidence="8">
    <location>
        <begin position="275"/>
        <end position="292"/>
    </location>
</feature>
<name>A0ABT4AIF5_9BACT</name>
<evidence type="ECO:0000256" key="8">
    <source>
        <dbReference type="SAM" id="Phobius"/>
    </source>
</evidence>
<evidence type="ECO:0000256" key="1">
    <source>
        <dbReference type="ARBA" id="ARBA00004651"/>
    </source>
</evidence>
<feature type="domain" description="Glycosyltransferase RgtA/B/C/D-like" evidence="9">
    <location>
        <begin position="55"/>
        <end position="215"/>
    </location>
</feature>
<evidence type="ECO:0000259" key="9">
    <source>
        <dbReference type="Pfam" id="PF13231"/>
    </source>
</evidence>
<evidence type="ECO:0000256" key="7">
    <source>
        <dbReference type="ARBA" id="ARBA00023136"/>
    </source>
</evidence>
<keyword evidence="2" id="KW-1003">Cell membrane</keyword>
<evidence type="ECO:0000256" key="2">
    <source>
        <dbReference type="ARBA" id="ARBA00022475"/>
    </source>
</evidence>
<reference evidence="10 11" key="1">
    <citation type="submission" date="2022-11" db="EMBL/GenBank/DDBJ databases">
        <title>Minimal conservation of predation-associated metabolite biosynthetic gene clusters underscores biosynthetic potential of Myxococcota including descriptions for ten novel species: Archangium lansinium sp. nov., Myxococcus landrumus sp. nov., Nannocystis bai.</title>
        <authorList>
            <person name="Ahearne A."/>
            <person name="Stevens C."/>
            <person name="Phillips K."/>
        </authorList>
    </citation>
    <scope>NUCLEOTIDE SEQUENCE [LARGE SCALE GENOMIC DNA]</scope>
    <source>
        <strain evidence="10 11">MIWBW</strain>
    </source>
</reference>
<keyword evidence="6 8" id="KW-1133">Transmembrane helix</keyword>